<feature type="transmembrane region" description="Helical" evidence="1">
    <location>
        <begin position="53"/>
        <end position="74"/>
    </location>
</feature>
<organism evidence="2 3">
    <name type="scientific">Microlunatus soli</name>
    <dbReference type="NCBI Taxonomy" id="630515"/>
    <lineage>
        <taxon>Bacteria</taxon>
        <taxon>Bacillati</taxon>
        <taxon>Actinomycetota</taxon>
        <taxon>Actinomycetes</taxon>
        <taxon>Propionibacteriales</taxon>
        <taxon>Propionibacteriaceae</taxon>
        <taxon>Microlunatus</taxon>
    </lineage>
</organism>
<dbReference type="Proteomes" id="UP000199103">
    <property type="component" value="Chromosome I"/>
</dbReference>
<dbReference type="OrthoDB" id="9809977at2"/>
<dbReference type="RefSeq" id="WP_091528620.1">
    <property type="nucleotide sequence ID" value="NZ_LT629772.1"/>
</dbReference>
<dbReference type="NCBIfam" id="NF038065">
    <property type="entry name" value="Pr6Pr"/>
    <property type="match status" value="1"/>
</dbReference>
<dbReference type="STRING" id="630515.SAMN04489812_5005"/>
<name>A0A1H1Z602_9ACTN</name>
<sequence length="234" mass="25157">MASTAARIWHAVNVLITGASLIAQTWLVLIGSVDVNSGASTAGLPLSSRLVNLFSFFTIQSNILVLVAAIRLLIDPDLGRGRGNGAWWQVIRLTGLLGIVITGIVYVTVLRPLMDPTGIHAAVNAGLHYITPPVALIGWLIFGPRPRIGWRTLLLSMVWPIAWIVYTLIRGAITDWYPYPFLDVAVIGAAATARNLAVIVVLAVLLLLIMKVVDRLPMLPKGSDSSPVGLSKET</sequence>
<evidence type="ECO:0008006" key="4">
    <source>
        <dbReference type="Google" id="ProtNLM"/>
    </source>
</evidence>
<dbReference type="AlphaFoldDB" id="A0A1H1Z602"/>
<keyword evidence="3" id="KW-1185">Reference proteome</keyword>
<keyword evidence="1" id="KW-0812">Transmembrane</keyword>
<dbReference type="InterPro" id="IPR049713">
    <property type="entry name" value="Pr6Pr-like"/>
</dbReference>
<feature type="transmembrane region" description="Helical" evidence="1">
    <location>
        <begin position="185"/>
        <end position="209"/>
    </location>
</feature>
<feature type="transmembrane region" description="Helical" evidence="1">
    <location>
        <begin position="86"/>
        <end position="109"/>
    </location>
</feature>
<keyword evidence="1" id="KW-1133">Transmembrane helix</keyword>
<feature type="transmembrane region" description="Helical" evidence="1">
    <location>
        <begin position="121"/>
        <end position="142"/>
    </location>
</feature>
<accession>A0A1H1Z602</accession>
<feature type="transmembrane region" description="Helical" evidence="1">
    <location>
        <begin position="12"/>
        <end position="33"/>
    </location>
</feature>
<feature type="transmembrane region" description="Helical" evidence="1">
    <location>
        <begin position="154"/>
        <end position="173"/>
    </location>
</feature>
<evidence type="ECO:0000313" key="2">
    <source>
        <dbReference type="EMBL" id="SDT29120.1"/>
    </source>
</evidence>
<proteinExistence type="predicted"/>
<protein>
    <recommendedName>
        <fullName evidence="4">FAR-17a/AIG1-like protein</fullName>
    </recommendedName>
</protein>
<evidence type="ECO:0000313" key="3">
    <source>
        <dbReference type="Proteomes" id="UP000199103"/>
    </source>
</evidence>
<reference evidence="2 3" key="1">
    <citation type="submission" date="2016-10" db="EMBL/GenBank/DDBJ databases">
        <authorList>
            <person name="de Groot N.N."/>
        </authorList>
    </citation>
    <scope>NUCLEOTIDE SEQUENCE [LARGE SCALE GENOMIC DNA]</scope>
    <source>
        <strain evidence="2 3">DSM 21800</strain>
    </source>
</reference>
<evidence type="ECO:0000256" key="1">
    <source>
        <dbReference type="SAM" id="Phobius"/>
    </source>
</evidence>
<keyword evidence="1" id="KW-0472">Membrane</keyword>
<gene>
    <name evidence="2" type="ORF">SAMN04489812_5005</name>
</gene>
<dbReference type="EMBL" id="LT629772">
    <property type="protein sequence ID" value="SDT29120.1"/>
    <property type="molecule type" value="Genomic_DNA"/>
</dbReference>